<dbReference type="EMBL" id="CM042064">
    <property type="protein sequence ID" value="KAI3665356.1"/>
    <property type="molecule type" value="Genomic_DNA"/>
</dbReference>
<evidence type="ECO:0000313" key="2">
    <source>
        <dbReference type="Proteomes" id="UP001055879"/>
    </source>
</evidence>
<proteinExistence type="predicted"/>
<reference evidence="2" key="1">
    <citation type="journal article" date="2022" name="Mol. Ecol. Resour.">
        <title>The genomes of chicory, endive, great burdock and yacon provide insights into Asteraceae palaeo-polyploidization history and plant inulin production.</title>
        <authorList>
            <person name="Fan W."/>
            <person name="Wang S."/>
            <person name="Wang H."/>
            <person name="Wang A."/>
            <person name="Jiang F."/>
            <person name="Liu H."/>
            <person name="Zhao H."/>
            <person name="Xu D."/>
            <person name="Zhang Y."/>
        </authorList>
    </citation>
    <scope>NUCLEOTIDE SEQUENCE [LARGE SCALE GENOMIC DNA]</scope>
    <source>
        <strain evidence="2">cv. Niubang</strain>
    </source>
</reference>
<name>A0ACB8XEY2_ARCLA</name>
<accession>A0ACB8XEY2</accession>
<dbReference type="Proteomes" id="UP001055879">
    <property type="component" value="Linkage Group LG18"/>
</dbReference>
<evidence type="ECO:0000313" key="1">
    <source>
        <dbReference type="EMBL" id="KAI3665356.1"/>
    </source>
</evidence>
<organism evidence="1 2">
    <name type="scientific">Arctium lappa</name>
    <name type="common">Greater burdock</name>
    <name type="synonym">Lappa major</name>
    <dbReference type="NCBI Taxonomy" id="4217"/>
    <lineage>
        <taxon>Eukaryota</taxon>
        <taxon>Viridiplantae</taxon>
        <taxon>Streptophyta</taxon>
        <taxon>Embryophyta</taxon>
        <taxon>Tracheophyta</taxon>
        <taxon>Spermatophyta</taxon>
        <taxon>Magnoliopsida</taxon>
        <taxon>eudicotyledons</taxon>
        <taxon>Gunneridae</taxon>
        <taxon>Pentapetalae</taxon>
        <taxon>asterids</taxon>
        <taxon>campanulids</taxon>
        <taxon>Asterales</taxon>
        <taxon>Asteraceae</taxon>
        <taxon>Carduoideae</taxon>
        <taxon>Cardueae</taxon>
        <taxon>Arctiinae</taxon>
        <taxon>Arctium</taxon>
    </lineage>
</organism>
<protein>
    <submittedName>
        <fullName evidence="1">Uncharacterized protein</fullName>
    </submittedName>
</protein>
<gene>
    <name evidence="1" type="ORF">L6452_43980</name>
</gene>
<keyword evidence="2" id="KW-1185">Reference proteome</keyword>
<reference evidence="1 2" key="2">
    <citation type="journal article" date="2022" name="Mol. Ecol. Resour.">
        <title>The genomes of chicory, endive, great burdock and yacon provide insights into Asteraceae paleo-polyploidization history and plant inulin production.</title>
        <authorList>
            <person name="Fan W."/>
            <person name="Wang S."/>
            <person name="Wang H."/>
            <person name="Wang A."/>
            <person name="Jiang F."/>
            <person name="Liu H."/>
            <person name="Zhao H."/>
            <person name="Xu D."/>
            <person name="Zhang Y."/>
        </authorList>
    </citation>
    <scope>NUCLEOTIDE SEQUENCE [LARGE SCALE GENOMIC DNA]</scope>
    <source>
        <strain evidence="2">cv. Niubang</strain>
    </source>
</reference>
<comment type="caution">
    <text evidence="1">The sequence shown here is derived from an EMBL/GenBank/DDBJ whole genome shotgun (WGS) entry which is preliminary data.</text>
</comment>
<sequence>MTARVYDEPITGRRVDKMLGAWDGRMLSCMETAAQGQSKWLREDGDREWESRFGRDYNQANFGTSQYPNKASESKKESDFTNLGLATVNNVTITEGKFKNQIGGKSVPYLTYPSGPDEEELDGLNVEERKKRRGGPEVPETMDTQGGLYNNIQTSKNNKNQDAALSRHDCAGSSDKVLATPASQASQHQ</sequence>